<dbReference type="InterPro" id="IPR021109">
    <property type="entry name" value="Peptidase_aspartic_dom_sf"/>
</dbReference>
<name>A0ABS8Q1Z1_9BURK</name>
<dbReference type="Pfam" id="PF13975">
    <property type="entry name" value="gag-asp_proteas"/>
    <property type="match status" value="1"/>
</dbReference>
<evidence type="ECO:0000256" key="5">
    <source>
        <dbReference type="SAM" id="SignalP"/>
    </source>
</evidence>
<keyword evidence="4" id="KW-0378">Hydrolase</keyword>
<reference evidence="7" key="1">
    <citation type="submission" date="2021-11" db="EMBL/GenBank/DDBJ databases">
        <title>The complete genome of Massilia sp sp. G4R7.</title>
        <authorList>
            <person name="Liu L."/>
            <person name="Yue J."/>
            <person name="Yuan J."/>
            <person name="Yang F."/>
            <person name="Li L."/>
        </authorList>
    </citation>
    <scope>NUCLEOTIDE SEQUENCE</scope>
    <source>
        <strain evidence="7">G4R7</strain>
    </source>
</reference>
<dbReference type="InterPro" id="IPR001995">
    <property type="entry name" value="Peptidase_A2_cat"/>
</dbReference>
<evidence type="ECO:0000256" key="1">
    <source>
        <dbReference type="ARBA" id="ARBA00009136"/>
    </source>
</evidence>
<dbReference type="Pfam" id="PF13650">
    <property type="entry name" value="Asp_protease_2"/>
    <property type="match status" value="1"/>
</dbReference>
<organism evidence="7 8">
    <name type="scientific">Massilia phyllostachyos</name>
    <dbReference type="NCBI Taxonomy" id="2898585"/>
    <lineage>
        <taxon>Bacteria</taxon>
        <taxon>Pseudomonadati</taxon>
        <taxon>Pseudomonadota</taxon>
        <taxon>Betaproteobacteria</taxon>
        <taxon>Burkholderiales</taxon>
        <taxon>Oxalobacteraceae</taxon>
        <taxon>Telluria group</taxon>
        <taxon>Massilia</taxon>
    </lineage>
</organism>
<accession>A0ABS8Q1Z1</accession>
<dbReference type="InterPro" id="IPR006597">
    <property type="entry name" value="Sel1-like"/>
</dbReference>
<dbReference type="Gene3D" id="2.40.70.10">
    <property type="entry name" value="Acid Proteases"/>
    <property type="match status" value="2"/>
</dbReference>
<dbReference type="CDD" id="cd05483">
    <property type="entry name" value="retropepsin_like_bacteria"/>
    <property type="match status" value="2"/>
</dbReference>
<comment type="similarity">
    <text evidence="1">Belongs to the DDI1 family.</text>
</comment>
<dbReference type="RefSeq" id="WP_231056436.1">
    <property type="nucleotide sequence ID" value="NZ_JAJNOC010000001.1"/>
</dbReference>
<keyword evidence="2 7" id="KW-0645">Protease</keyword>
<keyword evidence="8" id="KW-1185">Reference proteome</keyword>
<dbReference type="InterPro" id="IPR034122">
    <property type="entry name" value="Retropepsin-like_bacterial"/>
</dbReference>
<dbReference type="SUPFAM" id="SSF50630">
    <property type="entry name" value="Acid proteases"/>
    <property type="match status" value="2"/>
</dbReference>
<dbReference type="PANTHER" id="PTHR12917">
    <property type="entry name" value="ASPARTYL PROTEASE DDI-RELATED"/>
    <property type="match status" value="1"/>
</dbReference>
<dbReference type="EMBL" id="JAJNOC010000001">
    <property type="protein sequence ID" value="MCD2515107.1"/>
    <property type="molecule type" value="Genomic_DNA"/>
</dbReference>
<dbReference type="PANTHER" id="PTHR12917:SF1">
    <property type="entry name" value="AT13091P"/>
    <property type="match status" value="1"/>
</dbReference>
<evidence type="ECO:0000259" key="6">
    <source>
        <dbReference type="PROSITE" id="PS50175"/>
    </source>
</evidence>
<protein>
    <submittedName>
        <fullName evidence="7">Aspartyl protease family protein</fullName>
    </submittedName>
</protein>
<keyword evidence="3" id="KW-0064">Aspartyl protease</keyword>
<proteinExistence type="inferred from homology"/>
<dbReference type="Gene3D" id="1.25.40.10">
    <property type="entry name" value="Tetratricopeptide repeat domain"/>
    <property type="match status" value="1"/>
</dbReference>
<evidence type="ECO:0000256" key="3">
    <source>
        <dbReference type="ARBA" id="ARBA00022750"/>
    </source>
</evidence>
<sequence length="511" mass="55039">MHTSLLRHFPRLVLGAACALAPLTHALAQSECKYQPIGKLPLRYSGPGLEITTEGTINGMPAELLVDTGAYATALTRTGTERRGIRLYATGRRASGFGGSSPIYASIANEFIVGPVRAGRSNMPVIGTFGDTPSYDGILGAPFIFQTDVEISLANKHLIFFVPEKCGGAWLGYWGKDVQSVPLRRHDEDHMNPKFFVRINGKELEAMIDTGAFASMMTADAAKRAGIDLNGPNVTRGTDIGGIGDYAASRWHAKTTFQIGEEIVQNADIGIENSGLNMADVVLGADFLRAHRVLFAVSQNKLYFSYVGGDPFGQRRTLEPWVVAEAEAGNGDAQYTLARAYRSGKLVAKDRARSDEWLEKAAKGGNGYANLYTGHELLVSRDYPAAAARLRTALDKLPAERHGAVWLYIARVRAGQADLAKSELAATFARTQSDEWPKPIGEFYLGKLSAEKLLAEAGGANSEGAERRCEALAAMGDFHRAHGQAAQEQAVEAQIKAGCTTPELTYTKLGG</sequence>
<dbReference type="SMART" id="SM00671">
    <property type="entry name" value="SEL1"/>
    <property type="match status" value="1"/>
</dbReference>
<keyword evidence="5" id="KW-0732">Signal</keyword>
<evidence type="ECO:0000313" key="7">
    <source>
        <dbReference type="EMBL" id="MCD2515107.1"/>
    </source>
</evidence>
<dbReference type="GO" id="GO:0006508">
    <property type="term" value="P:proteolysis"/>
    <property type="evidence" value="ECO:0007669"/>
    <property type="project" value="UniProtKB-KW"/>
</dbReference>
<feature type="chain" id="PRO_5045365514" evidence="5">
    <location>
        <begin position="29"/>
        <end position="511"/>
    </location>
</feature>
<comment type="caution">
    <text evidence="7">The sequence shown here is derived from an EMBL/GenBank/DDBJ whole genome shotgun (WGS) entry which is preliminary data.</text>
</comment>
<feature type="signal peptide" evidence="5">
    <location>
        <begin position="1"/>
        <end position="28"/>
    </location>
</feature>
<feature type="domain" description="Peptidase A2" evidence="6">
    <location>
        <begin position="204"/>
        <end position="287"/>
    </location>
</feature>
<dbReference type="SUPFAM" id="SSF81901">
    <property type="entry name" value="HCP-like"/>
    <property type="match status" value="1"/>
</dbReference>
<dbReference type="GO" id="GO:0008233">
    <property type="term" value="F:peptidase activity"/>
    <property type="evidence" value="ECO:0007669"/>
    <property type="project" value="UniProtKB-KW"/>
</dbReference>
<gene>
    <name evidence="7" type="ORF">LQ564_02125</name>
</gene>
<dbReference type="PROSITE" id="PS50175">
    <property type="entry name" value="ASP_PROT_RETROV"/>
    <property type="match status" value="1"/>
</dbReference>
<evidence type="ECO:0000313" key="8">
    <source>
        <dbReference type="Proteomes" id="UP001179361"/>
    </source>
</evidence>
<dbReference type="Proteomes" id="UP001179361">
    <property type="component" value="Unassembled WGS sequence"/>
</dbReference>
<evidence type="ECO:0000256" key="4">
    <source>
        <dbReference type="ARBA" id="ARBA00022801"/>
    </source>
</evidence>
<evidence type="ECO:0000256" key="2">
    <source>
        <dbReference type="ARBA" id="ARBA00022670"/>
    </source>
</evidence>
<dbReference type="InterPro" id="IPR011990">
    <property type="entry name" value="TPR-like_helical_dom_sf"/>
</dbReference>